<sequence length="92" mass="9680">MREIDHLCTRGGSRMEAWETSDGGLADSDSSRAKEMTAINSAVSWIEGLGDVKSGVDALPISPQELSSLLGVYCAARNRVPGNKVAVLDGTT</sequence>
<proteinExistence type="predicted"/>
<name>A0A7R8VEC6_TIMDO</name>
<protein>
    <submittedName>
        <fullName evidence="1">Uncharacterized protein</fullName>
    </submittedName>
</protein>
<dbReference type="EMBL" id="OA564763">
    <property type="protein sequence ID" value="CAD7195468.1"/>
    <property type="molecule type" value="Genomic_DNA"/>
</dbReference>
<evidence type="ECO:0000313" key="1">
    <source>
        <dbReference type="EMBL" id="CAD7195468.1"/>
    </source>
</evidence>
<dbReference type="AlphaFoldDB" id="A0A7R8VEC6"/>
<accession>A0A7R8VEC6</accession>
<organism evidence="1">
    <name type="scientific">Timema douglasi</name>
    <name type="common">Walking stick</name>
    <dbReference type="NCBI Taxonomy" id="61478"/>
    <lineage>
        <taxon>Eukaryota</taxon>
        <taxon>Metazoa</taxon>
        <taxon>Ecdysozoa</taxon>
        <taxon>Arthropoda</taxon>
        <taxon>Hexapoda</taxon>
        <taxon>Insecta</taxon>
        <taxon>Pterygota</taxon>
        <taxon>Neoptera</taxon>
        <taxon>Polyneoptera</taxon>
        <taxon>Phasmatodea</taxon>
        <taxon>Timematodea</taxon>
        <taxon>Timematoidea</taxon>
        <taxon>Timematidae</taxon>
        <taxon>Timema</taxon>
    </lineage>
</organism>
<gene>
    <name evidence="1" type="ORF">TDIB3V08_LOCUS1852</name>
</gene>
<reference evidence="1" key="1">
    <citation type="submission" date="2020-11" db="EMBL/GenBank/DDBJ databases">
        <authorList>
            <person name="Tran Van P."/>
        </authorList>
    </citation>
    <scope>NUCLEOTIDE SEQUENCE</scope>
</reference>